<evidence type="ECO:0000313" key="2">
    <source>
        <dbReference type="EMBL" id="QJD98645.1"/>
    </source>
</evidence>
<dbReference type="Proteomes" id="UP000502415">
    <property type="component" value="Chromosome"/>
</dbReference>
<sequence length="206" mass="22292">MTIHAYTESGRSFPAYVNLAEVDAGAFALSVRSSGNDGRDLGVIQLSREQLMNLVSDASGHLDLDVANVTASACFGITGTEEQQLRIRSFEMALHTPGVRTHRDVIGVAGAYHKRIVGDEPMGASEKTPAPGAAHPGYSTMQPHQQRVADEQAELDGRRIKLQAFFDTTTFASLDEAEQQRMRTQYVAMKALSDILGERIAAFAPA</sequence>
<keyword evidence="3" id="KW-1185">Reference proteome</keyword>
<organism evidence="2 3">
    <name type="scientific">Massilia forsythiae</name>
    <dbReference type="NCBI Taxonomy" id="2728020"/>
    <lineage>
        <taxon>Bacteria</taxon>
        <taxon>Pseudomonadati</taxon>
        <taxon>Pseudomonadota</taxon>
        <taxon>Betaproteobacteria</taxon>
        <taxon>Burkholderiales</taxon>
        <taxon>Oxalobacteraceae</taxon>
        <taxon>Telluria group</taxon>
        <taxon>Massilia</taxon>
    </lineage>
</organism>
<evidence type="ECO:0000256" key="1">
    <source>
        <dbReference type="SAM" id="MobiDB-lite"/>
    </source>
</evidence>
<name>A0A7Z2ZQN9_9BURK</name>
<reference evidence="2 3" key="1">
    <citation type="submission" date="2020-04" db="EMBL/GenBank/DDBJ databases">
        <title>Genome sequencing of novel species.</title>
        <authorList>
            <person name="Heo J."/>
            <person name="Kim S.-J."/>
            <person name="Kim J.-S."/>
            <person name="Hong S.-B."/>
            <person name="Kwon S.-W."/>
        </authorList>
    </citation>
    <scope>NUCLEOTIDE SEQUENCE [LARGE SCALE GENOMIC DNA]</scope>
    <source>
        <strain evidence="2 3">GN2-R2</strain>
    </source>
</reference>
<dbReference type="Pfam" id="PF21825">
    <property type="entry name" value="crAss001_48"/>
    <property type="match status" value="1"/>
</dbReference>
<dbReference type="KEGG" id="mfy:HH212_00135"/>
<dbReference type="InterPro" id="IPR054052">
    <property type="entry name" value="Y16Q-like"/>
</dbReference>
<dbReference type="EMBL" id="CP051685">
    <property type="protein sequence ID" value="QJD98645.1"/>
    <property type="molecule type" value="Genomic_DNA"/>
</dbReference>
<accession>A0A7Z2ZQN9</accession>
<dbReference type="AlphaFoldDB" id="A0A7Z2ZQN9"/>
<protein>
    <submittedName>
        <fullName evidence="2">Uncharacterized protein</fullName>
    </submittedName>
</protein>
<evidence type="ECO:0000313" key="3">
    <source>
        <dbReference type="Proteomes" id="UP000502415"/>
    </source>
</evidence>
<proteinExistence type="predicted"/>
<gene>
    <name evidence="2" type="ORF">HH212_00135</name>
</gene>
<dbReference type="RefSeq" id="WP_169433545.1">
    <property type="nucleotide sequence ID" value="NZ_CP051685.1"/>
</dbReference>
<feature type="region of interest" description="Disordered" evidence="1">
    <location>
        <begin position="124"/>
        <end position="144"/>
    </location>
</feature>